<dbReference type="HOGENOM" id="CLU_1228018_0_0_6"/>
<dbReference type="EMBL" id="CP002086">
    <property type="protein sequence ID" value="ADJ27951.1"/>
    <property type="molecule type" value="Genomic_DNA"/>
</dbReference>
<gene>
    <name evidence="1" type="ordered locus">Nwat_1009</name>
</gene>
<dbReference type="AlphaFoldDB" id="D8K4X4"/>
<dbReference type="RefSeq" id="WP_013220053.1">
    <property type="nucleotide sequence ID" value="NC_014315.1"/>
</dbReference>
<name>D8K4X4_NITWC</name>
<evidence type="ECO:0000313" key="2">
    <source>
        <dbReference type="Proteomes" id="UP000000393"/>
    </source>
</evidence>
<keyword evidence="2" id="KW-1185">Reference proteome</keyword>
<dbReference type="eggNOG" id="ENOG5032VQ7">
    <property type="taxonomic scope" value="Bacteria"/>
</dbReference>
<accession>D8K4X4</accession>
<proteinExistence type="predicted"/>
<sequence>MERVIVFLFISVALNGCATVNSMAVDKGTRTVDTAAKSIVLMTIDIFRSDNSRHVPIPIVVKLEKPNAQSNQDRQNFKLAKNTDAVEENGHTIYMARIALEPGLYKLAEVSGQANAFPFYGTTFMVPLLLDLEVAPHSVTYIGRVTAELWPRQEGEFRAGSIIPLIEQSVAGISTGTWDITVDDRSEKDIALFRANYPALATIPINSNPLPSFDRAALQR</sequence>
<evidence type="ECO:0000313" key="1">
    <source>
        <dbReference type="EMBL" id="ADJ27951.1"/>
    </source>
</evidence>
<dbReference type="Proteomes" id="UP000000393">
    <property type="component" value="Chromosome"/>
</dbReference>
<dbReference type="KEGG" id="nwa:Nwat_1009"/>
<protein>
    <submittedName>
        <fullName evidence="1">Uncharacterized protein</fullName>
    </submittedName>
</protein>
<reference evidence="1 2" key="1">
    <citation type="submission" date="2010-06" db="EMBL/GenBank/DDBJ databases">
        <title>Complete sequence of chromosome of Nitrosococcus watsoni C-113.</title>
        <authorList>
            <consortium name="US DOE Joint Genome Institute"/>
            <person name="Lucas S."/>
            <person name="Copeland A."/>
            <person name="Lapidus A."/>
            <person name="Cheng J.-F."/>
            <person name="Bruce D."/>
            <person name="Goodwin L."/>
            <person name="Pitluck S."/>
            <person name="Malfatti S.A."/>
            <person name="Chain P.S.G."/>
            <person name="Land M."/>
            <person name="Hauser L."/>
            <person name="Kyrpides N."/>
            <person name="Ivanova N."/>
            <person name="Cambell M.A."/>
            <person name="Heidelberg J.F."/>
            <person name="Klotz M.G."/>
            <person name="Woyke T."/>
        </authorList>
    </citation>
    <scope>NUCLEOTIDE SEQUENCE [LARGE SCALE GENOMIC DNA]</scope>
    <source>
        <strain evidence="1 2">C-113</strain>
    </source>
</reference>
<dbReference type="OrthoDB" id="7058468at2"/>
<organism evidence="1 2">
    <name type="scientific">Nitrosococcus watsoni (strain C-113)</name>
    <dbReference type="NCBI Taxonomy" id="105559"/>
    <lineage>
        <taxon>Bacteria</taxon>
        <taxon>Pseudomonadati</taxon>
        <taxon>Pseudomonadota</taxon>
        <taxon>Gammaproteobacteria</taxon>
        <taxon>Chromatiales</taxon>
        <taxon>Chromatiaceae</taxon>
        <taxon>Nitrosococcus</taxon>
    </lineage>
</organism>